<proteinExistence type="predicted"/>
<dbReference type="AlphaFoldDB" id="A0AA36F353"/>
<dbReference type="Proteomes" id="UP001162480">
    <property type="component" value="Chromosome 5"/>
</dbReference>
<gene>
    <name evidence="1" type="ORF">OCTVUL_1B018677</name>
</gene>
<accession>A0AA36F353</accession>
<dbReference type="EMBL" id="OX597818">
    <property type="protein sequence ID" value="CAI9722737.1"/>
    <property type="molecule type" value="Genomic_DNA"/>
</dbReference>
<name>A0AA36F353_OCTVU</name>
<reference evidence="1" key="1">
    <citation type="submission" date="2023-08" db="EMBL/GenBank/DDBJ databases">
        <authorList>
            <person name="Alioto T."/>
            <person name="Alioto T."/>
            <person name="Gomez Garrido J."/>
        </authorList>
    </citation>
    <scope>NUCLEOTIDE SEQUENCE</scope>
</reference>
<protein>
    <submittedName>
        <fullName evidence="1">Uncharacterized protein</fullName>
    </submittedName>
</protein>
<keyword evidence="2" id="KW-1185">Reference proteome</keyword>
<sequence>MKNMIEKEYDLTIENSKAEMTNITKGHMTINVASLKYDFNFLEAERLRRNCFARRQGICLNRENLE</sequence>
<organism evidence="1 2">
    <name type="scientific">Octopus vulgaris</name>
    <name type="common">Common octopus</name>
    <dbReference type="NCBI Taxonomy" id="6645"/>
    <lineage>
        <taxon>Eukaryota</taxon>
        <taxon>Metazoa</taxon>
        <taxon>Spiralia</taxon>
        <taxon>Lophotrochozoa</taxon>
        <taxon>Mollusca</taxon>
        <taxon>Cephalopoda</taxon>
        <taxon>Coleoidea</taxon>
        <taxon>Octopodiformes</taxon>
        <taxon>Octopoda</taxon>
        <taxon>Incirrata</taxon>
        <taxon>Octopodidae</taxon>
        <taxon>Octopus</taxon>
    </lineage>
</organism>
<evidence type="ECO:0000313" key="1">
    <source>
        <dbReference type="EMBL" id="CAI9722737.1"/>
    </source>
</evidence>
<evidence type="ECO:0000313" key="2">
    <source>
        <dbReference type="Proteomes" id="UP001162480"/>
    </source>
</evidence>